<keyword evidence="3" id="KW-0813">Transport</keyword>
<dbReference type="NCBIfam" id="TIGR00710">
    <property type="entry name" value="efflux_Bcr_CflA"/>
    <property type="match status" value="1"/>
</dbReference>
<dbReference type="EMBL" id="CP053564">
    <property type="protein sequence ID" value="QJY45830.1"/>
    <property type="molecule type" value="Genomic_DNA"/>
</dbReference>
<evidence type="ECO:0000256" key="8">
    <source>
        <dbReference type="SAM" id="Phobius"/>
    </source>
</evidence>
<dbReference type="PROSITE" id="PS00216">
    <property type="entry name" value="SUGAR_TRANSPORT_1"/>
    <property type="match status" value="1"/>
</dbReference>
<dbReference type="AlphaFoldDB" id="A0A6M6JFL8"/>
<feature type="domain" description="Major facilitator superfamily (MFS) profile" evidence="9">
    <location>
        <begin position="20"/>
        <end position="407"/>
    </location>
</feature>
<evidence type="ECO:0000313" key="10">
    <source>
        <dbReference type="EMBL" id="QJY45830.1"/>
    </source>
</evidence>
<feature type="transmembrane region" description="Helical" evidence="8">
    <location>
        <begin position="117"/>
        <end position="134"/>
    </location>
</feature>
<gene>
    <name evidence="10" type="ORF">HOP40_08465</name>
</gene>
<dbReference type="RefSeq" id="WP_205347127.1">
    <property type="nucleotide sequence ID" value="NZ_CP053564.1"/>
</dbReference>
<dbReference type="SUPFAM" id="SSF103473">
    <property type="entry name" value="MFS general substrate transporter"/>
    <property type="match status" value="1"/>
</dbReference>
<dbReference type="InterPro" id="IPR020846">
    <property type="entry name" value="MFS_dom"/>
</dbReference>
<evidence type="ECO:0000256" key="4">
    <source>
        <dbReference type="ARBA" id="ARBA00022475"/>
    </source>
</evidence>
<dbReference type="CDD" id="cd17320">
    <property type="entry name" value="MFS_MdfA_MDR_like"/>
    <property type="match status" value="1"/>
</dbReference>
<evidence type="ECO:0000256" key="7">
    <source>
        <dbReference type="ARBA" id="ARBA00023136"/>
    </source>
</evidence>
<feature type="transmembrane region" description="Helical" evidence="8">
    <location>
        <begin position="146"/>
        <end position="165"/>
    </location>
</feature>
<feature type="transmembrane region" description="Helical" evidence="8">
    <location>
        <begin position="177"/>
        <end position="196"/>
    </location>
</feature>
<dbReference type="PROSITE" id="PS50850">
    <property type="entry name" value="MFS"/>
    <property type="match status" value="1"/>
</dbReference>
<keyword evidence="5 8" id="KW-0812">Transmembrane</keyword>
<evidence type="ECO:0000256" key="1">
    <source>
        <dbReference type="ARBA" id="ARBA00004651"/>
    </source>
</evidence>
<dbReference type="GO" id="GO:1990961">
    <property type="term" value="P:xenobiotic detoxification by transmembrane export across the plasma membrane"/>
    <property type="evidence" value="ECO:0007669"/>
    <property type="project" value="InterPro"/>
</dbReference>
<organism evidence="10 11">
    <name type="scientific">Pseudonocardia broussonetiae</name>
    <dbReference type="NCBI Taxonomy" id="2736640"/>
    <lineage>
        <taxon>Bacteria</taxon>
        <taxon>Bacillati</taxon>
        <taxon>Actinomycetota</taxon>
        <taxon>Actinomycetes</taxon>
        <taxon>Pseudonocardiales</taxon>
        <taxon>Pseudonocardiaceae</taxon>
        <taxon>Pseudonocardia</taxon>
    </lineage>
</organism>
<dbReference type="GO" id="GO:0042910">
    <property type="term" value="F:xenobiotic transmembrane transporter activity"/>
    <property type="evidence" value="ECO:0007669"/>
    <property type="project" value="InterPro"/>
</dbReference>
<evidence type="ECO:0000313" key="11">
    <source>
        <dbReference type="Proteomes" id="UP000505377"/>
    </source>
</evidence>
<feature type="transmembrane region" description="Helical" evidence="8">
    <location>
        <begin position="351"/>
        <end position="374"/>
    </location>
</feature>
<proteinExistence type="inferred from homology"/>
<feature type="transmembrane region" description="Helical" evidence="8">
    <location>
        <begin position="89"/>
        <end position="111"/>
    </location>
</feature>
<evidence type="ECO:0000256" key="3">
    <source>
        <dbReference type="ARBA" id="ARBA00022448"/>
    </source>
</evidence>
<keyword evidence="7 8" id="KW-0472">Membrane</keyword>
<feature type="transmembrane region" description="Helical" evidence="8">
    <location>
        <begin position="20"/>
        <end position="37"/>
    </location>
</feature>
<keyword evidence="11" id="KW-1185">Reference proteome</keyword>
<dbReference type="InterPro" id="IPR036259">
    <property type="entry name" value="MFS_trans_sf"/>
</dbReference>
<sequence length="421" mass="42970">MTTTSDRVETAATPDRGQRLRLIVILGSLIALGPLTIDMYLPALPTITTELATTSAVVQLTLTGTLLGLAIGQLVIGPLSDRFGRKRPLIAGTALHVVASLLCAVAPNIAVLGSLRVLQGVGAAAGAVIALAIVRDLYTGRPAATMLSRLILVMGAAPVIAPTLGGELLRFTSWRGVFVALAAFGLVLLPVALVGLRETLPPSRRRTAGLGGTLRDYGALFHDRTFVGLVVVAGLAMSALLGYVSGSSFVFQGQFGLDQQQFGLVFGSGAIFLILATQLNPVFLRWFEPRQILLAAVSAGAFFGLLLVLIATTGFAGIVGVVGGMWLVLFCTGLALPNAPAVALSRHGETAGTAAALLGAVQFGIGAVISPVVGLLGNDAVAMASVVAGGLVLSLVVLVTVVRPWTLPDIEPAAAPAVAAA</sequence>
<feature type="transmembrane region" description="Helical" evidence="8">
    <location>
        <begin position="225"/>
        <end position="244"/>
    </location>
</feature>
<evidence type="ECO:0000256" key="5">
    <source>
        <dbReference type="ARBA" id="ARBA00022692"/>
    </source>
</evidence>
<dbReference type="Proteomes" id="UP000505377">
    <property type="component" value="Chromosome"/>
</dbReference>
<name>A0A6M6JFL8_9PSEU</name>
<evidence type="ECO:0000256" key="6">
    <source>
        <dbReference type="ARBA" id="ARBA00022989"/>
    </source>
</evidence>
<keyword evidence="6 8" id="KW-1133">Transmembrane helix</keyword>
<feature type="transmembrane region" description="Helical" evidence="8">
    <location>
        <begin position="291"/>
        <end position="311"/>
    </location>
</feature>
<feature type="transmembrane region" description="Helical" evidence="8">
    <location>
        <begin position="380"/>
        <end position="402"/>
    </location>
</feature>
<dbReference type="PANTHER" id="PTHR23502:SF132">
    <property type="entry name" value="POLYAMINE TRANSPORTER 2-RELATED"/>
    <property type="match status" value="1"/>
</dbReference>
<dbReference type="PANTHER" id="PTHR23502">
    <property type="entry name" value="MAJOR FACILITATOR SUPERFAMILY"/>
    <property type="match status" value="1"/>
</dbReference>
<keyword evidence="4" id="KW-1003">Cell membrane</keyword>
<comment type="similarity">
    <text evidence="2">Belongs to the major facilitator superfamily. Bcr/CmlA family.</text>
</comment>
<dbReference type="Pfam" id="PF07690">
    <property type="entry name" value="MFS_1"/>
    <property type="match status" value="1"/>
</dbReference>
<evidence type="ECO:0000256" key="2">
    <source>
        <dbReference type="ARBA" id="ARBA00006236"/>
    </source>
</evidence>
<feature type="transmembrane region" description="Helical" evidence="8">
    <location>
        <begin position="264"/>
        <end position="284"/>
    </location>
</feature>
<comment type="subcellular location">
    <subcellularLocation>
        <location evidence="1">Cell membrane</location>
        <topology evidence="1">Multi-pass membrane protein</topology>
    </subcellularLocation>
</comment>
<dbReference type="InterPro" id="IPR004812">
    <property type="entry name" value="Efflux_drug-R_Bcr/CmlA"/>
</dbReference>
<evidence type="ECO:0000259" key="9">
    <source>
        <dbReference type="PROSITE" id="PS50850"/>
    </source>
</evidence>
<accession>A0A6M6JFL8</accession>
<dbReference type="KEGG" id="pbro:HOP40_08465"/>
<dbReference type="GO" id="GO:0005886">
    <property type="term" value="C:plasma membrane"/>
    <property type="evidence" value="ECO:0007669"/>
    <property type="project" value="UniProtKB-SubCell"/>
</dbReference>
<dbReference type="InterPro" id="IPR005829">
    <property type="entry name" value="Sugar_transporter_CS"/>
</dbReference>
<dbReference type="FunFam" id="1.20.1720.10:FF:000005">
    <property type="entry name" value="Bcr/CflA family efflux transporter"/>
    <property type="match status" value="1"/>
</dbReference>
<dbReference type="Gene3D" id="1.20.1720.10">
    <property type="entry name" value="Multidrug resistance protein D"/>
    <property type="match status" value="1"/>
</dbReference>
<dbReference type="InterPro" id="IPR011701">
    <property type="entry name" value="MFS"/>
</dbReference>
<feature type="transmembrane region" description="Helical" evidence="8">
    <location>
        <begin position="317"/>
        <end position="339"/>
    </location>
</feature>
<protein>
    <submittedName>
        <fullName evidence="10">Multidrug effflux MFS transporter</fullName>
    </submittedName>
</protein>
<feature type="transmembrane region" description="Helical" evidence="8">
    <location>
        <begin position="57"/>
        <end position="77"/>
    </location>
</feature>
<reference evidence="10 11" key="1">
    <citation type="submission" date="2020-05" db="EMBL/GenBank/DDBJ databases">
        <authorList>
            <person name="Mo P."/>
        </authorList>
    </citation>
    <scope>NUCLEOTIDE SEQUENCE [LARGE SCALE GENOMIC DNA]</scope>
    <source>
        <strain evidence="10 11">Gen01</strain>
    </source>
</reference>